<gene>
    <name evidence="1" type="ORF">HIU99_12000</name>
</gene>
<dbReference type="Proteomes" id="UP000567186">
    <property type="component" value="Unassembled WGS sequence"/>
</dbReference>
<comment type="caution">
    <text evidence="1">The sequence shown here is derived from an EMBL/GenBank/DDBJ whole genome shotgun (WGS) entry which is preliminary data.</text>
</comment>
<organism evidence="1 2">
    <name type="scientific">Marinobacter orientalis</name>
    <dbReference type="NCBI Taxonomy" id="1928859"/>
    <lineage>
        <taxon>Bacteria</taxon>
        <taxon>Pseudomonadati</taxon>
        <taxon>Pseudomonadota</taxon>
        <taxon>Gammaproteobacteria</taxon>
        <taxon>Pseudomonadales</taxon>
        <taxon>Marinobacteraceae</taxon>
        <taxon>Marinobacter</taxon>
    </lineage>
</organism>
<protein>
    <submittedName>
        <fullName evidence="1">Metal-dependent hydrolase</fullName>
    </submittedName>
</protein>
<dbReference type="AlphaFoldDB" id="A0A7Y0RDM8"/>
<dbReference type="Pfam" id="PF10118">
    <property type="entry name" value="Metal_hydrol"/>
    <property type="match status" value="1"/>
</dbReference>
<evidence type="ECO:0000313" key="1">
    <source>
        <dbReference type="EMBL" id="NMT64321.1"/>
    </source>
</evidence>
<dbReference type="PANTHER" id="PTHR39456">
    <property type="entry name" value="METAL-DEPENDENT HYDROLASE"/>
    <property type="match status" value="1"/>
</dbReference>
<accession>A0A7Y0RDM8</accession>
<dbReference type="InterPro" id="IPR016516">
    <property type="entry name" value="UCP07580"/>
</dbReference>
<keyword evidence="2" id="KW-1185">Reference proteome</keyword>
<dbReference type="GO" id="GO:0016787">
    <property type="term" value="F:hydrolase activity"/>
    <property type="evidence" value="ECO:0007669"/>
    <property type="project" value="UniProtKB-KW"/>
</dbReference>
<sequence length="298" mass="34643">MTISSTPEGVAVAPRHLRFDLAEDLRTLWHGNDAFRTAFFNALSLQFPDGEQQFINAVRLYRDQVDDPKLKEEIRGFIGQEALHSREHKHYNEALKARGYDIAAIDERFRKHMDWVADLAPSRQLAGTCGAEHYTAVLANAILRHPEWLDGATPGMARLWRWHAIEETEHKSVAFDVYRHCVGNERLRRVVFLFVTWNFFRYTFLNTCSLLKTDGKLWSPGTWVGGINFLWGKPGILRRCLPDFLAYFREGFHPWQQDNRDLIDKNLNELELEQTARQQAAEITRALCKTECGQEQRQ</sequence>
<dbReference type="EMBL" id="JABCKY010000003">
    <property type="protein sequence ID" value="NMT64321.1"/>
    <property type="molecule type" value="Genomic_DNA"/>
</dbReference>
<keyword evidence="1" id="KW-0378">Hydrolase</keyword>
<name>A0A7Y0RDM8_9GAMM</name>
<reference evidence="1 2" key="1">
    <citation type="submission" date="2020-04" db="EMBL/GenBank/DDBJ databases">
        <title>Marinobacter oceani sp. nov., isolated from marine solar saltern.</title>
        <authorList>
            <person name="Chen X.-Y."/>
        </authorList>
    </citation>
    <scope>NUCLEOTIDE SEQUENCE [LARGE SCALE GENOMIC DNA]</scope>
    <source>
        <strain evidence="1 2">W62</strain>
    </source>
</reference>
<dbReference type="PANTHER" id="PTHR39456:SF1">
    <property type="entry name" value="METAL-DEPENDENT HYDROLASE"/>
    <property type="match status" value="1"/>
</dbReference>
<proteinExistence type="predicted"/>
<dbReference type="RefSeq" id="WP_135955473.1">
    <property type="nucleotide sequence ID" value="NZ_JABCKY010000003.1"/>
</dbReference>
<dbReference type="PIRSF" id="PIRSF007580">
    <property type="entry name" value="UCP07580"/>
    <property type="match status" value="1"/>
</dbReference>
<dbReference type="OrthoDB" id="5727566at2"/>
<evidence type="ECO:0000313" key="2">
    <source>
        <dbReference type="Proteomes" id="UP000567186"/>
    </source>
</evidence>